<feature type="transmembrane region" description="Helical" evidence="8">
    <location>
        <begin position="168"/>
        <end position="186"/>
    </location>
</feature>
<keyword evidence="6 8" id="KW-1133">Transmembrane helix</keyword>
<name>A0A174HQ46_9FIRM</name>
<feature type="transmembrane region" description="Helical" evidence="8">
    <location>
        <begin position="108"/>
        <end position="125"/>
    </location>
</feature>
<accession>A0A174HQ46</accession>
<evidence type="ECO:0000256" key="7">
    <source>
        <dbReference type="ARBA" id="ARBA00023136"/>
    </source>
</evidence>
<dbReference type="Pfam" id="PF01925">
    <property type="entry name" value="TauE"/>
    <property type="match status" value="1"/>
</dbReference>
<reference evidence="9 10" key="1">
    <citation type="submission" date="2015-09" db="EMBL/GenBank/DDBJ databases">
        <authorList>
            <consortium name="Pathogen Informatics"/>
        </authorList>
    </citation>
    <scope>NUCLEOTIDE SEQUENCE [LARGE SCALE GENOMIC DNA]</scope>
    <source>
        <strain evidence="9 10">2789STDY5834876</strain>
    </source>
</reference>
<dbReference type="PANTHER" id="PTHR30269:SF0">
    <property type="entry name" value="MEMBRANE TRANSPORTER PROTEIN YFCA-RELATED"/>
    <property type="match status" value="1"/>
</dbReference>
<evidence type="ECO:0000313" key="9">
    <source>
        <dbReference type="EMBL" id="CUO75248.1"/>
    </source>
</evidence>
<comment type="subcellular location">
    <subcellularLocation>
        <location evidence="1 8">Cell membrane</location>
        <topology evidence="1 8">Multi-pass membrane protein</topology>
    </subcellularLocation>
</comment>
<evidence type="ECO:0000256" key="8">
    <source>
        <dbReference type="RuleBase" id="RU363041"/>
    </source>
</evidence>
<dbReference type="EMBL" id="CYZU01000032">
    <property type="protein sequence ID" value="CUO75248.1"/>
    <property type="molecule type" value="Genomic_DNA"/>
</dbReference>
<dbReference type="GO" id="GO:0005886">
    <property type="term" value="C:plasma membrane"/>
    <property type="evidence" value="ECO:0007669"/>
    <property type="project" value="UniProtKB-SubCell"/>
</dbReference>
<evidence type="ECO:0000256" key="3">
    <source>
        <dbReference type="ARBA" id="ARBA00022448"/>
    </source>
</evidence>
<feature type="transmembrane region" description="Helical" evidence="8">
    <location>
        <begin position="7"/>
        <end position="28"/>
    </location>
</feature>
<dbReference type="RefSeq" id="WP_207733214.1">
    <property type="nucleotide sequence ID" value="NZ_CYZU01000032.1"/>
</dbReference>
<evidence type="ECO:0000256" key="4">
    <source>
        <dbReference type="ARBA" id="ARBA00022475"/>
    </source>
</evidence>
<evidence type="ECO:0000256" key="6">
    <source>
        <dbReference type="ARBA" id="ARBA00022989"/>
    </source>
</evidence>
<dbReference type="PANTHER" id="PTHR30269">
    <property type="entry name" value="TRANSMEMBRANE PROTEIN YFCA"/>
    <property type="match status" value="1"/>
</dbReference>
<evidence type="ECO:0000313" key="10">
    <source>
        <dbReference type="Proteomes" id="UP000095544"/>
    </source>
</evidence>
<feature type="transmembrane region" description="Helical" evidence="8">
    <location>
        <begin position="198"/>
        <end position="220"/>
    </location>
</feature>
<sequence>MDITAPIIELSASTFLIVCPFLFLAGLVDAIGGGGGLISLPAYLIAGLPPHMAVATNKMSSTCGTTLATIRFIKNGLVSFRLAIPSVIAAIAGSSIGAHISMIVPEKIMLYVLIGILPVSAFLVLNKKLFHDKGNDSVTLDKRTYITAVIAAFIIGIYDGFYGPGTGTFLIIAFTVFAKLSIKTANAQAKVINLTTNITSLIIFLLNGQVLIPVGIAAALCNMAGGYLGAGMVMKNGAKIVKPSILLVLFLLLLKVLNVY</sequence>
<dbReference type="InterPro" id="IPR002781">
    <property type="entry name" value="TM_pro_TauE-like"/>
</dbReference>
<comment type="similarity">
    <text evidence="2 8">Belongs to the 4-toluene sulfonate uptake permease (TSUP) (TC 2.A.102) family.</text>
</comment>
<dbReference type="InterPro" id="IPR052017">
    <property type="entry name" value="TSUP"/>
</dbReference>
<gene>
    <name evidence="9" type="primary">yfcA</name>
    <name evidence="9" type="ORF">ERS852491_03186</name>
</gene>
<dbReference type="AlphaFoldDB" id="A0A174HQ46"/>
<keyword evidence="5 8" id="KW-0812">Transmembrane</keyword>
<keyword evidence="7 8" id="KW-0472">Membrane</keyword>
<keyword evidence="4 8" id="KW-1003">Cell membrane</keyword>
<evidence type="ECO:0000256" key="1">
    <source>
        <dbReference type="ARBA" id="ARBA00004651"/>
    </source>
</evidence>
<evidence type="ECO:0000256" key="5">
    <source>
        <dbReference type="ARBA" id="ARBA00022692"/>
    </source>
</evidence>
<keyword evidence="3" id="KW-0813">Transport</keyword>
<feature type="transmembrane region" description="Helical" evidence="8">
    <location>
        <begin position="145"/>
        <end position="162"/>
    </location>
</feature>
<feature type="transmembrane region" description="Helical" evidence="8">
    <location>
        <begin position="78"/>
        <end position="102"/>
    </location>
</feature>
<evidence type="ECO:0000256" key="2">
    <source>
        <dbReference type="ARBA" id="ARBA00009142"/>
    </source>
</evidence>
<proteinExistence type="inferred from homology"/>
<dbReference type="STRING" id="39482.ERS852491_03186"/>
<dbReference type="Proteomes" id="UP000095544">
    <property type="component" value="Unassembled WGS sequence"/>
</dbReference>
<feature type="transmembrane region" description="Helical" evidence="8">
    <location>
        <begin position="240"/>
        <end position="257"/>
    </location>
</feature>
<protein>
    <recommendedName>
        <fullName evidence="8">Probable membrane transporter protein</fullName>
    </recommendedName>
</protein>
<organism evidence="9 10">
    <name type="scientific">Faecalicatena contorta</name>
    <dbReference type="NCBI Taxonomy" id="39482"/>
    <lineage>
        <taxon>Bacteria</taxon>
        <taxon>Bacillati</taxon>
        <taxon>Bacillota</taxon>
        <taxon>Clostridia</taxon>
        <taxon>Lachnospirales</taxon>
        <taxon>Lachnospiraceae</taxon>
        <taxon>Faecalicatena</taxon>
    </lineage>
</organism>
<feature type="transmembrane region" description="Helical" evidence="8">
    <location>
        <begin position="40"/>
        <end position="57"/>
    </location>
</feature>